<sequence length="569" mass="65188">MPVRSLRQSLSELDLAHLRVIARFWEVDPHNLSREALIARLLPVMMDPERQGAHWDRLRPEEQEALRTLVLAGGAVPSATFQRRFGEIRRVGAARLESERLWERPTGPAEALWFRGWIFLGFVEQPAGFEEVVFIPDELLLGLPPMAEAPRPQIPETLPAAPAPARIRRAGTTPADDFCTLLSFVHNEAPPAAITPEELWARFPILRRQLRWPHRERWSLLWHLAGALQMIQTRRDFLRLDPEVTTRWLQAPLMEQMRALLEAWRDDVQWNDLFHVPTLRPEPTGSWQNDPRLPRQTLLQLLGRLDPGCWYAIPDLIREIKTKNPTFQRTEAEFSTWYIRDAETGDYLQGFENWDRVEGALLRYLLTGPLHWLGVVDLGEPDRIRLSPFGAAYLARGDPPPDGDTRFVLLEDGTIEIGAARRYERFQIARIADWVASGEVYRYRITARSLTRARGQNIGPERILDFFRRYDLSIPEALSRALTRWASRGTEATVEQALVLRVNDPELLRQLLATEARRYVRDVLSPTAAIVHPAGWAQVRAALLRLGVVPEESLETEPERLPHGAGPEA</sequence>
<reference evidence="3" key="1">
    <citation type="submission" date="2017-09" db="EMBL/GenBank/DDBJ databases">
        <title>Metaegenomics of thermophilic ammonia-oxidizing enrichment culture.</title>
        <authorList>
            <person name="Kato S."/>
            <person name="Suzuki K."/>
        </authorList>
    </citation>
    <scope>NUCLEOTIDE SEQUENCE [LARGE SCALE GENOMIC DNA]</scope>
</reference>
<organism evidence="2 3">
    <name type="scientific">Candidatus Thermoflexus japonica</name>
    <dbReference type="NCBI Taxonomy" id="2035417"/>
    <lineage>
        <taxon>Bacteria</taxon>
        <taxon>Bacillati</taxon>
        <taxon>Chloroflexota</taxon>
        <taxon>Thermoflexia</taxon>
        <taxon>Thermoflexales</taxon>
        <taxon>Thermoflexaceae</taxon>
        <taxon>Thermoflexus</taxon>
    </lineage>
</organism>
<feature type="domain" description="Helicase XPB/Ssl2 N-terminal" evidence="1">
    <location>
        <begin position="425"/>
        <end position="516"/>
    </location>
</feature>
<evidence type="ECO:0000259" key="1">
    <source>
        <dbReference type="Pfam" id="PF13625"/>
    </source>
</evidence>
<dbReference type="Proteomes" id="UP000236642">
    <property type="component" value="Unassembled WGS sequence"/>
</dbReference>
<accession>A0A2H5Y4L3</accession>
<dbReference type="AlphaFoldDB" id="A0A2H5Y4L3"/>
<evidence type="ECO:0000313" key="2">
    <source>
        <dbReference type="EMBL" id="GBD08376.1"/>
    </source>
</evidence>
<protein>
    <recommendedName>
        <fullName evidence="1">Helicase XPB/Ssl2 N-terminal domain-containing protein</fullName>
    </recommendedName>
</protein>
<name>A0A2H5Y4L3_9CHLR</name>
<comment type="caution">
    <text evidence="2">The sequence shown here is derived from an EMBL/GenBank/DDBJ whole genome shotgun (WGS) entry which is preliminary data.</text>
</comment>
<evidence type="ECO:0000313" key="3">
    <source>
        <dbReference type="Proteomes" id="UP000236642"/>
    </source>
</evidence>
<proteinExistence type="predicted"/>
<dbReference type="EMBL" id="BEHY01000008">
    <property type="protein sequence ID" value="GBD08376.1"/>
    <property type="molecule type" value="Genomic_DNA"/>
</dbReference>
<dbReference type="Pfam" id="PF13625">
    <property type="entry name" value="Helicase_C_3"/>
    <property type="match status" value="1"/>
</dbReference>
<gene>
    <name evidence="2" type="ORF">HRbin22_00615</name>
</gene>
<dbReference type="InterPro" id="IPR032830">
    <property type="entry name" value="XPB/Ssl2_N"/>
</dbReference>